<organism evidence="2 3">
    <name type="scientific">Spizellomyces punctatus (strain DAOM BR117)</name>
    <dbReference type="NCBI Taxonomy" id="645134"/>
    <lineage>
        <taxon>Eukaryota</taxon>
        <taxon>Fungi</taxon>
        <taxon>Fungi incertae sedis</taxon>
        <taxon>Chytridiomycota</taxon>
        <taxon>Chytridiomycota incertae sedis</taxon>
        <taxon>Chytridiomycetes</taxon>
        <taxon>Spizellomycetales</taxon>
        <taxon>Spizellomycetaceae</taxon>
        <taxon>Spizellomyces</taxon>
    </lineage>
</organism>
<dbReference type="eggNOG" id="ENOG502RE9P">
    <property type="taxonomic scope" value="Eukaryota"/>
</dbReference>
<feature type="compositionally biased region" description="Polar residues" evidence="1">
    <location>
        <begin position="844"/>
        <end position="860"/>
    </location>
</feature>
<name>A0A0L0HC46_SPIPD</name>
<dbReference type="RefSeq" id="XP_016606388.1">
    <property type="nucleotide sequence ID" value="XM_016754263.1"/>
</dbReference>
<feature type="region of interest" description="Disordered" evidence="1">
    <location>
        <begin position="521"/>
        <end position="548"/>
    </location>
</feature>
<gene>
    <name evidence="2" type="ORF">SPPG_06057</name>
</gene>
<proteinExistence type="predicted"/>
<evidence type="ECO:0000313" key="2">
    <source>
        <dbReference type="EMBL" id="KNC98348.1"/>
    </source>
</evidence>
<feature type="region of interest" description="Disordered" evidence="1">
    <location>
        <begin position="839"/>
        <end position="860"/>
    </location>
</feature>
<dbReference type="Proteomes" id="UP000053201">
    <property type="component" value="Unassembled WGS sequence"/>
</dbReference>
<evidence type="ECO:0000313" key="3">
    <source>
        <dbReference type="Proteomes" id="UP000053201"/>
    </source>
</evidence>
<dbReference type="STRING" id="645134.A0A0L0HC46"/>
<keyword evidence="3" id="KW-1185">Reference proteome</keyword>
<dbReference type="EMBL" id="KQ257460">
    <property type="protein sequence ID" value="KNC98348.1"/>
    <property type="molecule type" value="Genomic_DNA"/>
</dbReference>
<dbReference type="AlphaFoldDB" id="A0A0L0HC46"/>
<reference evidence="2 3" key="1">
    <citation type="submission" date="2009-08" db="EMBL/GenBank/DDBJ databases">
        <title>The Genome Sequence of Spizellomyces punctatus strain DAOM BR117.</title>
        <authorList>
            <consortium name="The Broad Institute Genome Sequencing Platform"/>
            <person name="Russ C."/>
            <person name="Cuomo C."/>
            <person name="Shea T."/>
            <person name="Young S.K."/>
            <person name="Zeng Q."/>
            <person name="Koehrsen M."/>
            <person name="Haas B."/>
            <person name="Borodovsky M."/>
            <person name="Guigo R."/>
            <person name="Alvarado L."/>
            <person name="Berlin A."/>
            <person name="Bochicchio J."/>
            <person name="Borenstein D."/>
            <person name="Chapman S."/>
            <person name="Chen Z."/>
            <person name="Engels R."/>
            <person name="Freedman E."/>
            <person name="Gellesch M."/>
            <person name="Goldberg J."/>
            <person name="Griggs A."/>
            <person name="Gujja S."/>
            <person name="Heiman D."/>
            <person name="Hepburn T."/>
            <person name="Howarth C."/>
            <person name="Jen D."/>
            <person name="Larson L."/>
            <person name="Lewis B."/>
            <person name="Mehta T."/>
            <person name="Park D."/>
            <person name="Pearson M."/>
            <person name="Roberts A."/>
            <person name="Saif S."/>
            <person name="Shenoy N."/>
            <person name="Sisk P."/>
            <person name="Stolte C."/>
            <person name="Sykes S."/>
            <person name="Thomson T."/>
            <person name="Walk T."/>
            <person name="White J."/>
            <person name="Yandava C."/>
            <person name="Burger G."/>
            <person name="Gray M.W."/>
            <person name="Holland P.W.H."/>
            <person name="King N."/>
            <person name="Lang F.B.F."/>
            <person name="Roger A.J."/>
            <person name="Ruiz-Trillo I."/>
            <person name="Lander E."/>
            <person name="Nusbaum C."/>
        </authorList>
    </citation>
    <scope>NUCLEOTIDE SEQUENCE [LARGE SCALE GENOMIC DNA]</scope>
    <source>
        <strain evidence="2 3">DAOM BR117</strain>
    </source>
</reference>
<sequence length="1000" mass="110314">MLDRPARQRIHRHIRTKFLLKKGANGGANDDDGDRLPELPPGQMQLHSFYAPALLSSPIPYKIDVTQVIEADSQQKLLKSTQTFEVVAPRFTLDATTQIHSQYPPNGHADYGTILPHVVLTDPHLPWERQPSVNAVPTEAGKERNRTPWLALVVFETSELQLPLATTPPLITFPSDVTPKQSSTMSINMTISQLRATQDIVHPLPANDSTIDPSTKLDVIFLDPNLFTALVSSSPASSKPNLDRYQHLAHSRNVNTKYTASSGLSSDNGTFSIVVSHRTGPLSLDKPTSCAVHLLSLEGWEDNITLPINSTAVSRVAVISLYSWNYTCLPPQSINFHQLMVNLGDEAKGGYGLLRNSMDRASPLIKDRLNDGYTLLRYRLASGDETIAFMRGPLTPTLVPCPLTPTWPTHSFFSTDLQILDTKLGVMDITYSAAWQLGRTLAIADQAFSAALMRLRSSLHSAAQKAVKNEIGLRLGTYKGKMDNFEALQHAVEGLKGLHNDTIGKNGPDHLRRWYRPLAQASSGNESSGKTCSTRSQTLFNEHNGPPNSSDWSLILTWLLDKLYLHNIPAHYLIPDPAFLGKESLRFFYIDRNWTDALIDGALSIANHMDPDDQVRTQIKEMLKTYLSTPIDPQIANYPPQLPVYGFLLRSAIVTAWPDLEVHAPWTDAAAQARRLEVIRLENIAKDTMLCLLDRAPQPGGQLQSIRLSQPAHQQYFELDVDAHEERAAMEVKFIDTINKGATSQTGTAVPLKGDAGKPGGYLEWKKGDDKPQVFNWDSRTVVLPSLEKAILDVLMPYDTIFKDDTMTAAYMGVQLNSPMLNLIFGNGEVRSSSAEIRVEHPASSVSPALSDTSGGVNQDSANREYLESKTSSKDGSLIGPAAGHNNGSLSSSLGATAIQFDYQCFDSLTGSLSVGQNSPKDLVFHITPRQAGAPTDWLFLEAKIKIPRGEQATDLILPYAGTGARMISNQRFNVKIEHESNYLVCRILPRSTRVWVFNA</sequence>
<protein>
    <submittedName>
        <fullName evidence="2">Uncharacterized protein</fullName>
    </submittedName>
</protein>
<dbReference type="GeneID" id="27689390"/>
<dbReference type="OrthoDB" id="3029913at2759"/>
<dbReference type="VEuPathDB" id="FungiDB:SPPG_06057"/>
<accession>A0A0L0HC46</accession>
<evidence type="ECO:0000256" key="1">
    <source>
        <dbReference type="SAM" id="MobiDB-lite"/>
    </source>
</evidence>
<dbReference type="OMA" id="MCAHLVS"/>
<dbReference type="InParanoid" id="A0A0L0HC46"/>